<accession>A0A8H6P3N1</accession>
<proteinExistence type="predicted"/>
<dbReference type="EMBL" id="JACBAD010002097">
    <property type="protein sequence ID" value="KAF7116922.1"/>
    <property type="molecule type" value="Genomic_DNA"/>
</dbReference>
<dbReference type="PROSITE" id="PS51257">
    <property type="entry name" value="PROKAR_LIPOPROTEIN"/>
    <property type="match status" value="1"/>
</dbReference>
<protein>
    <submittedName>
        <fullName evidence="2">Uncharacterized protein</fullName>
    </submittedName>
</protein>
<evidence type="ECO:0000256" key="1">
    <source>
        <dbReference type="SAM" id="Phobius"/>
    </source>
</evidence>
<dbReference type="Proteomes" id="UP000630445">
    <property type="component" value="Unassembled WGS sequence"/>
</dbReference>
<feature type="transmembrane region" description="Helical" evidence="1">
    <location>
        <begin position="169"/>
        <end position="191"/>
    </location>
</feature>
<keyword evidence="4" id="KW-1185">Reference proteome</keyword>
<evidence type="ECO:0000313" key="3">
    <source>
        <dbReference type="EMBL" id="KAF7172293.1"/>
    </source>
</evidence>
<feature type="transmembrane region" description="Helical" evidence="1">
    <location>
        <begin position="198"/>
        <end position="218"/>
    </location>
</feature>
<reference evidence="2" key="1">
    <citation type="submission" date="2020-06" db="EMBL/GenBank/DDBJ databases">
        <title>Draft genome sequences of strains closely related to Aspergillus parafelis and Aspergillus hiratsukae.</title>
        <authorList>
            <person name="Dos Santos R.A.C."/>
            <person name="Rivero-Menendez O."/>
            <person name="Steenwyk J.L."/>
            <person name="Mead M.E."/>
            <person name="Goldman G.H."/>
            <person name="Alastruey-Izquierdo A."/>
            <person name="Rokas A."/>
        </authorList>
    </citation>
    <scope>NUCLEOTIDE SEQUENCE</scope>
    <source>
        <strain evidence="2">CNM-CM5793</strain>
        <strain evidence="3">CNM-CM6106</strain>
    </source>
</reference>
<feature type="transmembrane region" description="Helical" evidence="1">
    <location>
        <begin position="143"/>
        <end position="163"/>
    </location>
</feature>
<dbReference type="EMBL" id="JACBAF010001871">
    <property type="protein sequence ID" value="KAF7172293.1"/>
    <property type="molecule type" value="Genomic_DNA"/>
</dbReference>
<comment type="caution">
    <text evidence="2">The sequence shown here is derived from an EMBL/GenBank/DDBJ whole genome shotgun (WGS) entry which is preliminary data.</text>
</comment>
<feature type="transmembrane region" description="Helical" evidence="1">
    <location>
        <begin position="57"/>
        <end position="84"/>
    </location>
</feature>
<evidence type="ECO:0000313" key="4">
    <source>
        <dbReference type="Proteomes" id="UP000630445"/>
    </source>
</evidence>
<evidence type="ECO:0000313" key="2">
    <source>
        <dbReference type="EMBL" id="KAF7116922.1"/>
    </source>
</evidence>
<gene>
    <name evidence="2" type="ORF">CNMCM5793_005552</name>
    <name evidence="3" type="ORF">CNMCM6106_006548</name>
</gene>
<sequence>MAKAFMFIAIVCALYMLSKHATLHVLVASPAATACVGYYLLNRRIAELVVEFVQQVQHVLMVLAVVQPLVYHLAMAFVAVSKILPAAMDNAPASQAVLLAVEDVAMLVLDLMMLAVVEYALLLIQLLIVETVAMIVMRMKNVALVSVLLLILLLPVVIAPQLANPMRDAALDALLAQLALTEIVCVLVQIFHHAAGPVALTAPWLAALTPALIFWRTLIIA</sequence>
<organism evidence="2 4">
    <name type="scientific">Aspergillus hiratsukae</name>
    <dbReference type="NCBI Taxonomy" id="1194566"/>
    <lineage>
        <taxon>Eukaryota</taxon>
        <taxon>Fungi</taxon>
        <taxon>Dikarya</taxon>
        <taxon>Ascomycota</taxon>
        <taxon>Pezizomycotina</taxon>
        <taxon>Eurotiomycetes</taxon>
        <taxon>Eurotiomycetidae</taxon>
        <taxon>Eurotiales</taxon>
        <taxon>Aspergillaceae</taxon>
        <taxon>Aspergillus</taxon>
        <taxon>Aspergillus subgen. Fumigati</taxon>
    </lineage>
</organism>
<keyword evidence="1" id="KW-0812">Transmembrane</keyword>
<dbReference type="Proteomes" id="UP000662466">
    <property type="component" value="Unassembled WGS sequence"/>
</dbReference>
<keyword evidence="1" id="KW-0472">Membrane</keyword>
<keyword evidence="1" id="KW-1133">Transmembrane helix</keyword>
<name>A0A8H6P3N1_9EURO</name>
<dbReference type="AlphaFoldDB" id="A0A8H6P3N1"/>